<reference evidence="2 3" key="1">
    <citation type="submission" date="2015-07" db="EMBL/GenBank/DDBJ databases">
        <title>Whole genome sequence of Herpetosiphon geysericola DSM 7119.</title>
        <authorList>
            <person name="Hemp J."/>
            <person name="Ward L.M."/>
            <person name="Pace L.A."/>
            <person name="Fischer W.W."/>
        </authorList>
    </citation>
    <scope>NUCLEOTIDE SEQUENCE [LARGE SCALE GENOMIC DNA]</scope>
    <source>
        <strain evidence="2 3">DSM 7119</strain>
    </source>
</reference>
<dbReference type="PANTHER" id="PTHR46438:SF11">
    <property type="entry name" value="LIPASE-RELATED"/>
    <property type="match status" value="1"/>
</dbReference>
<dbReference type="RefSeq" id="WP_054536773.1">
    <property type="nucleotide sequence ID" value="NZ_LGKP01000035.1"/>
</dbReference>
<dbReference type="Pfam" id="PF00027">
    <property type="entry name" value="cNMP_binding"/>
    <property type="match status" value="1"/>
</dbReference>
<sequence>MSTYVIDGQELHIRDNRRNAPVALLIHGWSSSWFTWTPLLQALGTRYSYMAVDLPGYGRSPAPKHPITIEWYADLMAKLIEEASDRPVVVLGHSMGGQIAMTLALRHPMLVERLILLNPVVSGRLSTFINLFVAPHILLERTRLGGKILSYLENTPLSYINQLMKPILFAERAAISQQDYDRIRADARRPGQGAVRAACYEAMKMGDLRGKLKQIQPPAQVIWGAEDNTVPLRDAGAVADEWTEADLRLIPNAGHWPHFEQYETTMRYIASFLGLPILPSLPNAQVQQQRDLDVGEIAQFLSNTELGQDLSEAQRMRVAGLCHQHHFAPQDILALEDSSGDELFIVQDGQVDVLVRISNELGIEESRRVNVLMAGQIAGEMALIQGKGGRRTADLRAGKSGATVLSIDSRYLFALFEDDASLGLKLMQNLARSLVQRLRVQNWQLQLAEQRAEVHR</sequence>
<protein>
    <submittedName>
        <fullName evidence="2">Cyclic nucleotide-binding protein</fullName>
    </submittedName>
</protein>
<dbReference type="STRING" id="70996.SE18_22845"/>
<dbReference type="PROSITE" id="PS50042">
    <property type="entry name" value="CNMP_BINDING_3"/>
    <property type="match status" value="1"/>
</dbReference>
<dbReference type="InterPro" id="IPR014710">
    <property type="entry name" value="RmlC-like_jellyroll"/>
</dbReference>
<dbReference type="EMBL" id="LGKP01000035">
    <property type="protein sequence ID" value="KPL81470.1"/>
    <property type="molecule type" value="Genomic_DNA"/>
</dbReference>
<dbReference type="SUPFAM" id="SSF51206">
    <property type="entry name" value="cAMP-binding domain-like"/>
    <property type="match status" value="1"/>
</dbReference>
<dbReference type="Gene3D" id="2.60.120.10">
    <property type="entry name" value="Jelly Rolls"/>
    <property type="match status" value="1"/>
</dbReference>
<dbReference type="OrthoDB" id="151598at2"/>
<dbReference type="CDD" id="cd00038">
    <property type="entry name" value="CAP_ED"/>
    <property type="match status" value="1"/>
</dbReference>
<dbReference type="AlphaFoldDB" id="A0A0P6XM99"/>
<keyword evidence="3" id="KW-1185">Reference proteome</keyword>
<accession>A0A0P6XM99</accession>
<dbReference type="PANTHER" id="PTHR46438">
    <property type="entry name" value="ALPHA/BETA-HYDROLASES SUPERFAMILY PROTEIN"/>
    <property type="match status" value="1"/>
</dbReference>
<evidence type="ECO:0000259" key="1">
    <source>
        <dbReference type="PROSITE" id="PS50042"/>
    </source>
</evidence>
<gene>
    <name evidence="2" type="ORF">SE18_22845</name>
</gene>
<dbReference type="InterPro" id="IPR029058">
    <property type="entry name" value="AB_hydrolase_fold"/>
</dbReference>
<dbReference type="Gene3D" id="3.40.50.1820">
    <property type="entry name" value="alpha/beta hydrolase"/>
    <property type="match status" value="1"/>
</dbReference>
<evidence type="ECO:0000313" key="2">
    <source>
        <dbReference type="EMBL" id="KPL81470.1"/>
    </source>
</evidence>
<dbReference type="InterPro" id="IPR018490">
    <property type="entry name" value="cNMP-bd_dom_sf"/>
</dbReference>
<dbReference type="SUPFAM" id="SSF53474">
    <property type="entry name" value="alpha/beta-Hydrolases"/>
    <property type="match status" value="1"/>
</dbReference>
<feature type="domain" description="Cyclic nucleotide-binding" evidence="1">
    <location>
        <begin position="306"/>
        <end position="433"/>
    </location>
</feature>
<evidence type="ECO:0000313" key="3">
    <source>
        <dbReference type="Proteomes" id="UP000050277"/>
    </source>
</evidence>
<dbReference type="PRINTS" id="PR00111">
    <property type="entry name" value="ABHYDROLASE"/>
</dbReference>
<comment type="caution">
    <text evidence="2">The sequence shown here is derived from an EMBL/GenBank/DDBJ whole genome shotgun (WGS) entry which is preliminary data.</text>
</comment>
<organism evidence="2 3">
    <name type="scientific">Herpetosiphon geysericola</name>
    <dbReference type="NCBI Taxonomy" id="70996"/>
    <lineage>
        <taxon>Bacteria</taxon>
        <taxon>Bacillati</taxon>
        <taxon>Chloroflexota</taxon>
        <taxon>Chloroflexia</taxon>
        <taxon>Herpetosiphonales</taxon>
        <taxon>Herpetosiphonaceae</taxon>
        <taxon>Herpetosiphon</taxon>
    </lineage>
</organism>
<dbReference type="InterPro" id="IPR000595">
    <property type="entry name" value="cNMP-bd_dom"/>
</dbReference>
<dbReference type="Pfam" id="PF12697">
    <property type="entry name" value="Abhydrolase_6"/>
    <property type="match status" value="1"/>
</dbReference>
<dbReference type="Proteomes" id="UP000050277">
    <property type="component" value="Unassembled WGS sequence"/>
</dbReference>
<dbReference type="InterPro" id="IPR000073">
    <property type="entry name" value="AB_hydrolase_1"/>
</dbReference>
<proteinExistence type="predicted"/>
<name>A0A0P6XM99_9CHLR</name>